<feature type="region of interest" description="Disordered" evidence="1">
    <location>
        <begin position="358"/>
        <end position="412"/>
    </location>
</feature>
<feature type="compositionally biased region" description="Basic and acidic residues" evidence="1">
    <location>
        <begin position="380"/>
        <end position="391"/>
    </location>
</feature>
<sequence length="431" mass="47076">MKAARAQLQERFNANRESLGARFEQNHAESETRLQKTEVEMGACREAFQGEMAALITTVQTAMQNLSDKHSQAIQDAVQQVADRERQEVAAFSGTSKTVVEDMHAADSALAQDRVDALVQSLEAHRAATQEAVQAQEKAVRELDASAQTRVKDLTSGCTDWQATATSAVLAAATASAERISTLSEQRGKASTSVEGLREAVKTSSLGLQKGLSVLQENNDSSALDTKDQTKTWQEHCEDLSGMVADSRAKRSAQINEARDQALESFGKVHDESTDLLKSQIVNATETWAIDQNNQLKTMQGQIDNRVEVVKTPLILTASTPRKRTFPRPQVLSSTREHSVIMQETRDAMKNGHLTIEAGHVEDDPSPSSGNTSRASPQSPDHDIKIHHPHPEAASPDSRPPSDEDFVENPIQRMSVELRASFHRASLGGKS</sequence>
<evidence type="ECO:0000256" key="1">
    <source>
        <dbReference type="SAM" id="MobiDB-lite"/>
    </source>
</evidence>
<feature type="compositionally biased region" description="Polar residues" evidence="1">
    <location>
        <begin position="366"/>
        <end position="379"/>
    </location>
</feature>
<evidence type="ECO:0000313" key="2">
    <source>
        <dbReference type="EMBL" id="CAD9661260.1"/>
    </source>
</evidence>
<gene>
    <name evidence="2" type="ORF">RMAR1173_LOCUS909</name>
</gene>
<organism evidence="2">
    <name type="scientific">Rhizochromulina marina</name>
    <dbReference type="NCBI Taxonomy" id="1034831"/>
    <lineage>
        <taxon>Eukaryota</taxon>
        <taxon>Sar</taxon>
        <taxon>Stramenopiles</taxon>
        <taxon>Ochrophyta</taxon>
        <taxon>Dictyochophyceae</taxon>
        <taxon>Rhizochromulinales</taxon>
        <taxon>Rhizochromulina</taxon>
    </lineage>
</organism>
<dbReference type="EMBL" id="HBHJ01001411">
    <property type="protein sequence ID" value="CAD9661260.1"/>
    <property type="molecule type" value="Transcribed_RNA"/>
</dbReference>
<reference evidence="2" key="1">
    <citation type="submission" date="2021-01" db="EMBL/GenBank/DDBJ databases">
        <authorList>
            <person name="Corre E."/>
            <person name="Pelletier E."/>
            <person name="Niang G."/>
            <person name="Scheremetjew M."/>
            <person name="Finn R."/>
            <person name="Kale V."/>
            <person name="Holt S."/>
            <person name="Cochrane G."/>
            <person name="Meng A."/>
            <person name="Brown T."/>
            <person name="Cohen L."/>
        </authorList>
    </citation>
    <scope>NUCLEOTIDE SEQUENCE</scope>
    <source>
        <strain evidence="2">CCMP1243</strain>
    </source>
</reference>
<dbReference type="AlphaFoldDB" id="A0A7S2W156"/>
<name>A0A7S2W156_9STRA</name>
<accession>A0A7S2W156</accession>
<proteinExistence type="predicted"/>
<protein>
    <submittedName>
        <fullName evidence="2">Uncharacterized protein</fullName>
    </submittedName>
</protein>